<dbReference type="Proteomes" id="UP000620104">
    <property type="component" value="Unassembled WGS sequence"/>
</dbReference>
<evidence type="ECO:0000259" key="13">
    <source>
        <dbReference type="PROSITE" id="PS50141"/>
    </source>
</evidence>
<evidence type="ECO:0000256" key="12">
    <source>
        <dbReference type="SAM" id="MobiDB-lite"/>
    </source>
</evidence>
<keyword evidence="2" id="KW-0479">Metal-binding</keyword>
<keyword evidence="15" id="KW-1185">Reference proteome</keyword>
<comment type="catalytic activity">
    <reaction evidence="11">
        <text>adenosine(37) in tRNA(Ala) + H2O + H(+) = inosine(37) in tRNA(Ala) + NH4(+)</text>
        <dbReference type="Rhea" id="RHEA:50968"/>
        <dbReference type="Rhea" id="RHEA-COMP:12855"/>
        <dbReference type="Rhea" id="RHEA-COMP:12856"/>
        <dbReference type="ChEBI" id="CHEBI:15377"/>
        <dbReference type="ChEBI" id="CHEBI:15378"/>
        <dbReference type="ChEBI" id="CHEBI:28938"/>
        <dbReference type="ChEBI" id="CHEBI:74411"/>
        <dbReference type="ChEBI" id="CHEBI:82852"/>
        <dbReference type="EC" id="3.5.4.34"/>
    </reaction>
</comment>
<dbReference type="OrthoDB" id="10268011at2759"/>
<keyword evidence="3" id="KW-0378">Hydrolase</keyword>
<sequence length="684" mass="74008">MPKKSTAGKRASIPPPPCKRIWVPTSSESIQGGPVRTDGEDSSSTTFSNDIAASIHEVFEFLTKSAGSSGGGVTAARPGRGQWTVVAGFVALEDVDGTGGTTRAPVQRTVDETTREGIPTSPSDHEDPTIPVELTSTPFGQSCRIHHSGDRRNLSGKWRKLRVCSVASGVKCLGGYVLDSNPLRGQPAEPSATRPVSGGPPSPATQRPRQADSWSERDSQLVDMHAEILARRELECLLMREMRTLVKRYRRSAAKEPPGPSPENNLDEDPEPFLLELVFPRFTRFANPRESPALRDTIIGERTSKELPIRPWFRLKPSIQLVLYTSHAPCGAASDAAHLRRLDAEDAKIGALFSRLGIQNPATNPAADGLHHTASPVSAFRESKSLEVPPICKKPSRADAPPTTAFSCSDKLGRWQWLGFQGGRLAPFFERRDMELEMDAVVDLCTDRATRAPAPVRLGGLIVGEDYEKVSLRKIFGRGGIDGSATGYARLGQGLDEVLCGKADSYGKRWLQGLLDEEPCGISHSTVPFAYGRAAAAMISSNPESEPSVPPSFDLDKLCGMPLPLLRDVLLPPPASAPVPFPVALSYHAYSTPQAIGPNGRLSGVTRDKKTKAWGPNSVARVARGRIWDAFEALVCEYEEVFGPIVTAGYRKGERRKGGRGWIEASTWMEAKGPYAGWHAGSDA</sequence>
<feature type="region of interest" description="Disordered" evidence="12">
    <location>
        <begin position="250"/>
        <end position="269"/>
    </location>
</feature>
<dbReference type="GO" id="GO:0043829">
    <property type="term" value="F:tRNA-specific adenosine-37 deaminase activity"/>
    <property type="evidence" value="ECO:0007669"/>
    <property type="project" value="UniProtKB-EC"/>
</dbReference>
<evidence type="ECO:0000256" key="6">
    <source>
        <dbReference type="ARBA" id="ARBA00037784"/>
    </source>
</evidence>
<feature type="region of interest" description="Disordered" evidence="12">
    <location>
        <begin position="183"/>
        <end position="218"/>
    </location>
</feature>
<comment type="similarity">
    <text evidence="7">Belongs to the ADAT1 family.</text>
</comment>
<dbReference type="PANTHER" id="PTHR46516">
    <property type="entry name" value="TRNA-SPECIFIC ADENOSINE DEAMINASE 1"/>
    <property type="match status" value="1"/>
</dbReference>
<comment type="function">
    <text evidence="6">Specifically deaminates adenosine-37 to inosine in tRNA-Ala.</text>
</comment>
<dbReference type="GO" id="GO:0046872">
    <property type="term" value="F:metal ion binding"/>
    <property type="evidence" value="ECO:0007669"/>
    <property type="project" value="UniProtKB-KW"/>
</dbReference>
<dbReference type="InterPro" id="IPR002466">
    <property type="entry name" value="A_deamin"/>
</dbReference>
<evidence type="ECO:0000256" key="2">
    <source>
        <dbReference type="ARBA" id="ARBA00022723"/>
    </source>
</evidence>
<evidence type="ECO:0000256" key="5">
    <source>
        <dbReference type="ARBA" id="ARBA00037026"/>
    </source>
</evidence>
<dbReference type="EC" id="3.5.4.34" evidence="8"/>
<evidence type="ECO:0000256" key="3">
    <source>
        <dbReference type="ARBA" id="ARBA00022801"/>
    </source>
</evidence>
<evidence type="ECO:0000256" key="9">
    <source>
        <dbReference type="ARBA" id="ARBA00040502"/>
    </source>
</evidence>
<evidence type="ECO:0000256" key="10">
    <source>
        <dbReference type="ARBA" id="ARBA00041760"/>
    </source>
</evidence>
<protein>
    <recommendedName>
        <fullName evidence="9">tRNA-specific adenosine deaminase 1</fullName>
        <ecNumber evidence="8">3.5.4.34</ecNumber>
    </recommendedName>
    <alternativeName>
        <fullName evidence="10">tRNA-specific adenosine-37 deaminase</fullName>
    </alternativeName>
</protein>
<dbReference type="Pfam" id="PF02137">
    <property type="entry name" value="A_deamin"/>
    <property type="match status" value="1"/>
</dbReference>
<dbReference type="AlphaFoldDB" id="A0A8H3YGK5"/>
<dbReference type="PANTHER" id="PTHR46516:SF1">
    <property type="entry name" value="TRNA-SPECIFIC ADENOSINE DEAMINASE 1"/>
    <property type="match status" value="1"/>
</dbReference>
<feature type="region of interest" description="Disordered" evidence="12">
    <location>
        <begin position="112"/>
        <end position="132"/>
    </location>
</feature>
<evidence type="ECO:0000313" key="15">
    <source>
        <dbReference type="Proteomes" id="UP000620104"/>
    </source>
</evidence>
<evidence type="ECO:0000313" key="14">
    <source>
        <dbReference type="EMBL" id="GHJ88960.1"/>
    </source>
</evidence>
<reference evidence="14" key="1">
    <citation type="submission" date="2020-07" db="EMBL/GenBank/DDBJ databases">
        <title>Draft Genome Sequence of a Deep-Sea Yeast, Naganishia (Cryptococcus) liquefaciens strain N6.</title>
        <authorList>
            <person name="Han Y.W."/>
            <person name="Kajitani R."/>
            <person name="Morimoto H."/>
            <person name="Parhat M."/>
            <person name="Tsubouchi H."/>
            <person name="Bakenova O."/>
            <person name="Ogata M."/>
            <person name="Argunhan B."/>
            <person name="Aoki R."/>
            <person name="Kajiwara S."/>
            <person name="Itoh T."/>
            <person name="Iwasaki H."/>
        </authorList>
    </citation>
    <scope>NUCLEOTIDE SEQUENCE</scope>
    <source>
        <strain evidence="14">N6</strain>
    </source>
</reference>
<dbReference type="EMBL" id="BLZA01000032">
    <property type="protein sequence ID" value="GHJ88960.1"/>
    <property type="molecule type" value="Genomic_DNA"/>
</dbReference>
<feature type="domain" description="A to I editase" evidence="13">
    <location>
        <begin position="165"/>
        <end position="430"/>
    </location>
</feature>
<evidence type="ECO:0000256" key="8">
    <source>
        <dbReference type="ARBA" id="ARBA00038940"/>
    </source>
</evidence>
<evidence type="ECO:0000256" key="7">
    <source>
        <dbReference type="ARBA" id="ARBA00038326"/>
    </source>
</evidence>
<comment type="caution">
    <text evidence="14">The sequence shown here is derived from an EMBL/GenBank/DDBJ whole genome shotgun (WGS) entry which is preliminary data.</text>
</comment>
<gene>
    <name evidence="14" type="ORF">NliqN6_5362</name>
</gene>
<name>A0A8H3YGK5_9TREE</name>
<evidence type="ECO:0000256" key="1">
    <source>
        <dbReference type="ARBA" id="ARBA00022694"/>
    </source>
</evidence>
<feature type="region of interest" description="Disordered" evidence="12">
    <location>
        <begin position="1"/>
        <end position="47"/>
    </location>
</feature>
<dbReference type="GO" id="GO:0008033">
    <property type="term" value="P:tRNA processing"/>
    <property type="evidence" value="ECO:0007669"/>
    <property type="project" value="UniProtKB-KW"/>
</dbReference>
<keyword evidence="4" id="KW-0862">Zinc</keyword>
<accession>A0A8H3YGK5</accession>
<evidence type="ECO:0000256" key="4">
    <source>
        <dbReference type="ARBA" id="ARBA00022833"/>
    </source>
</evidence>
<organism evidence="14 15">
    <name type="scientific">Naganishia liquefaciens</name>
    <dbReference type="NCBI Taxonomy" id="104408"/>
    <lineage>
        <taxon>Eukaryota</taxon>
        <taxon>Fungi</taxon>
        <taxon>Dikarya</taxon>
        <taxon>Basidiomycota</taxon>
        <taxon>Agaricomycotina</taxon>
        <taxon>Tremellomycetes</taxon>
        <taxon>Filobasidiales</taxon>
        <taxon>Filobasidiaceae</taxon>
        <taxon>Naganishia</taxon>
    </lineage>
</organism>
<proteinExistence type="inferred from homology"/>
<dbReference type="PROSITE" id="PS50141">
    <property type="entry name" value="A_DEAMIN_EDITASE"/>
    <property type="match status" value="1"/>
</dbReference>
<keyword evidence="1" id="KW-0819">tRNA processing</keyword>
<evidence type="ECO:0000256" key="11">
    <source>
        <dbReference type="ARBA" id="ARBA00047635"/>
    </source>
</evidence>
<dbReference type="GO" id="GO:0003723">
    <property type="term" value="F:RNA binding"/>
    <property type="evidence" value="ECO:0007669"/>
    <property type="project" value="InterPro"/>
</dbReference>
<comment type="cofactor">
    <cofactor evidence="5">
        <name>1D-myo-inositol hexakisphosphate</name>
        <dbReference type="ChEBI" id="CHEBI:58130"/>
    </cofactor>
</comment>